<dbReference type="CDD" id="cd01146">
    <property type="entry name" value="FhuD"/>
    <property type="match status" value="1"/>
</dbReference>
<comment type="subcellular location">
    <subcellularLocation>
        <location evidence="1">Cell membrane</location>
        <topology evidence="1">Lipid-anchor</topology>
    </subcellularLocation>
</comment>
<dbReference type="InterPro" id="IPR002491">
    <property type="entry name" value="ABC_transptr_periplasmic_BD"/>
</dbReference>
<gene>
    <name evidence="8" type="ORF">ACFYKX_09210</name>
</gene>
<keyword evidence="9" id="KW-1185">Reference proteome</keyword>
<evidence type="ECO:0000313" key="9">
    <source>
        <dbReference type="Proteomes" id="UP001601059"/>
    </source>
</evidence>
<dbReference type="Proteomes" id="UP001601059">
    <property type="component" value="Unassembled WGS sequence"/>
</dbReference>
<feature type="signal peptide" evidence="6">
    <location>
        <begin position="1"/>
        <end position="21"/>
    </location>
</feature>
<dbReference type="SUPFAM" id="SSF53807">
    <property type="entry name" value="Helical backbone' metal receptor"/>
    <property type="match status" value="1"/>
</dbReference>
<evidence type="ECO:0000256" key="3">
    <source>
        <dbReference type="ARBA" id="ARBA00022448"/>
    </source>
</evidence>
<feature type="region of interest" description="Disordered" evidence="5">
    <location>
        <begin position="30"/>
        <end position="56"/>
    </location>
</feature>
<name>A0ABW6KB47_9BACI</name>
<protein>
    <submittedName>
        <fullName evidence="8">Iron-siderophore ABC transporter substrate-binding protein</fullName>
    </submittedName>
</protein>
<evidence type="ECO:0000256" key="6">
    <source>
        <dbReference type="SAM" id="SignalP"/>
    </source>
</evidence>
<dbReference type="RefSeq" id="WP_389360310.1">
    <property type="nucleotide sequence ID" value="NZ_JBIACK010000003.1"/>
</dbReference>
<dbReference type="PANTHER" id="PTHR30532">
    <property type="entry name" value="IRON III DICITRATE-BINDING PERIPLASMIC PROTEIN"/>
    <property type="match status" value="1"/>
</dbReference>
<evidence type="ECO:0000259" key="7">
    <source>
        <dbReference type="PROSITE" id="PS50983"/>
    </source>
</evidence>
<dbReference type="EMBL" id="JBIACK010000003">
    <property type="protein sequence ID" value="MFE8700792.1"/>
    <property type="molecule type" value="Genomic_DNA"/>
</dbReference>
<dbReference type="Gene3D" id="3.40.50.1980">
    <property type="entry name" value="Nitrogenase molybdenum iron protein domain"/>
    <property type="match status" value="2"/>
</dbReference>
<evidence type="ECO:0000256" key="5">
    <source>
        <dbReference type="SAM" id="MobiDB-lite"/>
    </source>
</evidence>
<evidence type="ECO:0000256" key="4">
    <source>
        <dbReference type="ARBA" id="ARBA00022729"/>
    </source>
</evidence>
<evidence type="ECO:0000313" key="8">
    <source>
        <dbReference type="EMBL" id="MFE8700792.1"/>
    </source>
</evidence>
<feature type="domain" description="Fe/B12 periplasmic-binding" evidence="7">
    <location>
        <begin position="76"/>
        <end position="353"/>
    </location>
</feature>
<dbReference type="PROSITE" id="PS51257">
    <property type="entry name" value="PROKAR_LIPOPROTEIN"/>
    <property type="match status" value="1"/>
</dbReference>
<dbReference type="Pfam" id="PF01497">
    <property type="entry name" value="Peripla_BP_2"/>
    <property type="match status" value="1"/>
</dbReference>
<proteinExistence type="inferred from homology"/>
<keyword evidence="3" id="KW-0813">Transport</keyword>
<evidence type="ECO:0000256" key="2">
    <source>
        <dbReference type="ARBA" id="ARBA00008814"/>
    </source>
</evidence>
<dbReference type="PROSITE" id="PS50983">
    <property type="entry name" value="FE_B12_PBP"/>
    <property type="match status" value="1"/>
</dbReference>
<comment type="caution">
    <text evidence="8">The sequence shown here is derived from an EMBL/GenBank/DDBJ whole genome shotgun (WGS) entry which is preliminary data.</text>
</comment>
<comment type="similarity">
    <text evidence="2">Belongs to the bacterial solute-binding protein 8 family.</text>
</comment>
<organism evidence="8 9">
    <name type="scientific">Cytobacillus spartinae</name>
    <dbReference type="NCBI Taxonomy" id="3299023"/>
    <lineage>
        <taxon>Bacteria</taxon>
        <taxon>Bacillati</taxon>
        <taxon>Bacillota</taxon>
        <taxon>Bacilli</taxon>
        <taxon>Bacillales</taxon>
        <taxon>Bacillaceae</taxon>
        <taxon>Cytobacillus</taxon>
    </lineage>
</organism>
<reference evidence="8 9" key="1">
    <citation type="submission" date="2024-08" db="EMBL/GenBank/DDBJ databases">
        <title>Two novel Cytobacillus novel species.</title>
        <authorList>
            <person name="Liu G."/>
        </authorList>
    </citation>
    <scope>NUCLEOTIDE SEQUENCE [LARGE SCALE GENOMIC DNA]</scope>
    <source>
        <strain evidence="8 9">FJAT-54145</strain>
    </source>
</reference>
<dbReference type="InterPro" id="IPR051313">
    <property type="entry name" value="Bact_iron-sidero_bind"/>
</dbReference>
<dbReference type="PANTHER" id="PTHR30532:SF24">
    <property type="entry name" value="FERRIC ENTEROBACTIN-BINDING PERIPLASMIC PROTEIN FEPB"/>
    <property type="match status" value="1"/>
</dbReference>
<keyword evidence="4 6" id="KW-0732">Signal</keyword>
<evidence type="ECO:0000256" key="1">
    <source>
        <dbReference type="ARBA" id="ARBA00004193"/>
    </source>
</evidence>
<sequence>MKAKQKILFITTLLMTMLMVALVGCSSQETSTESESASTEESKTETATSEEESKTEYPITIKHALGETVIEEKPERVVSISWANHDVVLALGVVPVGFSAANYGVQDDSGMLPWTAEKLKELGEENPTIFQDTDGLDFEAISDANPDVILAAYSGITPEEYETLSQIAPVVAYQTSPWVASWREQVTYNSMGMGMEEEGKQLIADTEKLIQDKANEHPELKGKKAAFVSLNAADLSKFYIYSPTDPRGAFLAELGMEYPESITSQVPEGSFYIEVSAENADMLNDADIFVSYGNDDTLAALQADPILGKIPAVERGSVVIIGDNTPLAAAGNPNPLAIQYSIDEYLTLLSEAVSKLK</sequence>
<feature type="chain" id="PRO_5046087906" evidence="6">
    <location>
        <begin position="22"/>
        <end position="357"/>
    </location>
</feature>
<feature type="compositionally biased region" description="Low complexity" evidence="5">
    <location>
        <begin position="30"/>
        <end position="39"/>
    </location>
</feature>
<accession>A0ABW6KB47</accession>